<accession>A0ABP9NW03</accession>
<protein>
    <submittedName>
        <fullName evidence="1">DUF1802 family protein</fullName>
    </submittedName>
</protein>
<keyword evidence="2" id="KW-1185">Reference proteome</keyword>
<evidence type="ECO:0000313" key="2">
    <source>
        <dbReference type="Proteomes" id="UP001499852"/>
    </source>
</evidence>
<dbReference type="InterPro" id="IPR014923">
    <property type="entry name" value="DUF1802"/>
</dbReference>
<dbReference type="EMBL" id="BAABIA010000001">
    <property type="protein sequence ID" value="GAA5134441.1"/>
    <property type="molecule type" value="Genomic_DNA"/>
</dbReference>
<gene>
    <name evidence="1" type="ORF">GCM10023213_06170</name>
</gene>
<organism evidence="1 2">
    <name type="scientific">Prosthecobacter algae</name>
    <dbReference type="NCBI Taxonomy" id="1144682"/>
    <lineage>
        <taxon>Bacteria</taxon>
        <taxon>Pseudomonadati</taxon>
        <taxon>Verrucomicrobiota</taxon>
        <taxon>Verrucomicrobiia</taxon>
        <taxon>Verrucomicrobiales</taxon>
        <taxon>Verrucomicrobiaceae</taxon>
        <taxon>Prosthecobacter</taxon>
    </lineage>
</organism>
<dbReference type="Proteomes" id="UP001499852">
    <property type="component" value="Unassembled WGS sequence"/>
</dbReference>
<comment type="caution">
    <text evidence="1">The sequence shown here is derived from an EMBL/GenBank/DDBJ whole genome shotgun (WGS) entry which is preliminary data.</text>
</comment>
<name>A0ABP9NW03_9BACT</name>
<sequence length="203" mass="23194">MILKPFLCLDLKPELPSVSVGFKEWAYVCDSLVQGVQSLILRKGGIHEGRGGFEWKHRQFFLFPTWFHTQSERLTWSPEGATSFPPEEDRTSVDVDGFATLEQVWKVTDWAQMEAIAPLHIWKEEIVKERFVYDDESCLHVALVRAYKLPERWSFPYSKSYGGCRSWVNLPAEGLELAARSLPAMSDAAWEESAAKLRAVLGE</sequence>
<dbReference type="Pfam" id="PF08819">
    <property type="entry name" value="DUF1802"/>
    <property type="match status" value="1"/>
</dbReference>
<proteinExistence type="predicted"/>
<reference evidence="2" key="1">
    <citation type="journal article" date="2019" name="Int. J. Syst. Evol. Microbiol.">
        <title>The Global Catalogue of Microorganisms (GCM) 10K type strain sequencing project: providing services to taxonomists for standard genome sequencing and annotation.</title>
        <authorList>
            <consortium name="The Broad Institute Genomics Platform"/>
            <consortium name="The Broad Institute Genome Sequencing Center for Infectious Disease"/>
            <person name="Wu L."/>
            <person name="Ma J."/>
        </authorList>
    </citation>
    <scope>NUCLEOTIDE SEQUENCE [LARGE SCALE GENOMIC DNA]</scope>
    <source>
        <strain evidence="2">JCM 18053</strain>
    </source>
</reference>
<evidence type="ECO:0000313" key="1">
    <source>
        <dbReference type="EMBL" id="GAA5134441.1"/>
    </source>
</evidence>